<evidence type="ECO:0000256" key="1">
    <source>
        <dbReference type="ARBA" id="ARBA00006754"/>
    </source>
</evidence>
<evidence type="ECO:0000313" key="5">
    <source>
        <dbReference type="Proteomes" id="UP001596109"/>
    </source>
</evidence>
<comment type="caution">
    <text evidence="4">The sequence shown here is derived from an EMBL/GenBank/DDBJ whole genome shotgun (WGS) entry which is preliminary data.</text>
</comment>
<dbReference type="Gene3D" id="1.10.10.2840">
    <property type="entry name" value="PucR C-terminal helix-turn-helix domain"/>
    <property type="match status" value="1"/>
</dbReference>
<dbReference type="InterPro" id="IPR029016">
    <property type="entry name" value="GAF-like_dom_sf"/>
</dbReference>
<sequence length="450" mass="51767">MNLQEKNHLLKIEESEELHHEAQHSPELLQHLMLVHEQLNRMVLEGLCREEIIKTVGEILGSPIVVEDKELRPLAWWVDPAFNLDLEDCLLGSALNKNSLLQSCLTKMELEKKAIELVLSDNSMVPRTTAPIIISGEVMGYLSVTHVEQGNEVLRRMIIERAAMVIGIDLLKEQTKLETEHRLRGNFLDELLDETTPIESLRSRAIYMGQDLELPHRFLLVGIDPPWLNLQTDADQEKFFQILKKTYNNVRRVMNNLNLNVMVVERPKGILVLGNTIQEGFDPLKVAKAIQDFQRRQADELTVSVCISREASSINQLRTVFTDCKSTLEVMVRLGRVNETFFVDEMSMFDLFYVSSSTEELCLLAEQTLGSLLLYDEKYGGQFTETLHVYLMHECNLQRTKKELNISLSGLKYRLQRLQEIGEIDFDNPDERFNLQLALRILIANGKFVF</sequence>
<evidence type="ECO:0000259" key="2">
    <source>
        <dbReference type="Pfam" id="PF13556"/>
    </source>
</evidence>
<dbReference type="InterPro" id="IPR025736">
    <property type="entry name" value="PucR_C-HTH_dom"/>
</dbReference>
<organism evidence="4 5">
    <name type="scientific">Sporosarcina soli</name>
    <dbReference type="NCBI Taxonomy" id="334736"/>
    <lineage>
        <taxon>Bacteria</taxon>
        <taxon>Bacillati</taxon>
        <taxon>Bacillota</taxon>
        <taxon>Bacilli</taxon>
        <taxon>Bacillales</taxon>
        <taxon>Caryophanaceae</taxon>
        <taxon>Sporosarcina</taxon>
    </lineage>
</organism>
<comment type="similarity">
    <text evidence="1">Belongs to the CdaR family.</text>
</comment>
<protein>
    <submittedName>
        <fullName evidence="4">PucR family transcriptional regulator</fullName>
    </submittedName>
</protein>
<proteinExistence type="inferred from homology"/>
<feature type="domain" description="CdaR GGDEF-like" evidence="3">
    <location>
        <begin position="199"/>
        <end position="330"/>
    </location>
</feature>
<dbReference type="PANTHER" id="PTHR33744:SF1">
    <property type="entry name" value="DNA-BINDING TRANSCRIPTIONAL ACTIVATOR ADER"/>
    <property type="match status" value="1"/>
</dbReference>
<feature type="domain" description="PucR C-terminal helix-turn-helix" evidence="2">
    <location>
        <begin position="384"/>
        <end position="441"/>
    </location>
</feature>
<dbReference type="Pfam" id="PF17853">
    <property type="entry name" value="GGDEF_2"/>
    <property type="match status" value="1"/>
</dbReference>
<dbReference type="Pfam" id="PF13556">
    <property type="entry name" value="HTH_30"/>
    <property type="match status" value="1"/>
</dbReference>
<dbReference type="PANTHER" id="PTHR33744">
    <property type="entry name" value="CARBOHYDRATE DIACID REGULATOR"/>
    <property type="match status" value="1"/>
</dbReference>
<dbReference type="InterPro" id="IPR041522">
    <property type="entry name" value="CdaR_GGDEF"/>
</dbReference>
<reference evidence="5" key="1">
    <citation type="journal article" date="2019" name="Int. J. Syst. Evol. Microbiol.">
        <title>The Global Catalogue of Microorganisms (GCM) 10K type strain sequencing project: providing services to taxonomists for standard genome sequencing and annotation.</title>
        <authorList>
            <consortium name="The Broad Institute Genomics Platform"/>
            <consortium name="The Broad Institute Genome Sequencing Center for Infectious Disease"/>
            <person name="Wu L."/>
            <person name="Ma J."/>
        </authorList>
    </citation>
    <scope>NUCLEOTIDE SEQUENCE [LARGE SCALE GENOMIC DNA]</scope>
    <source>
        <strain evidence="5">CGMCC 4.1434</strain>
    </source>
</reference>
<dbReference type="RefSeq" id="WP_381434090.1">
    <property type="nucleotide sequence ID" value="NZ_JBHSNO010000005.1"/>
</dbReference>
<evidence type="ECO:0000259" key="3">
    <source>
        <dbReference type="Pfam" id="PF17853"/>
    </source>
</evidence>
<gene>
    <name evidence="4" type="ORF">ACFPRA_11045</name>
</gene>
<evidence type="ECO:0000313" key="4">
    <source>
        <dbReference type="EMBL" id="MFC5589427.1"/>
    </source>
</evidence>
<dbReference type="Proteomes" id="UP001596109">
    <property type="component" value="Unassembled WGS sequence"/>
</dbReference>
<dbReference type="Gene3D" id="3.30.450.40">
    <property type="match status" value="1"/>
</dbReference>
<accession>A0ABW0TIX7</accession>
<dbReference type="EMBL" id="JBHSNO010000005">
    <property type="protein sequence ID" value="MFC5589427.1"/>
    <property type="molecule type" value="Genomic_DNA"/>
</dbReference>
<dbReference type="InterPro" id="IPR051448">
    <property type="entry name" value="CdaR-like_regulators"/>
</dbReference>
<keyword evidence="5" id="KW-1185">Reference proteome</keyword>
<dbReference type="InterPro" id="IPR042070">
    <property type="entry name" value="PucR_C-HTH_sf"/>
</dbReference>
<name>A0ABW0TIX7_9BACL</name>